<evidence type="ECO:0000259" key="1">
    <source>
        <dbReference type="Pfam" id="PF03190"/>
    </source>
</evidence>
<dbReference type="Gene3D" id="1.50.10.10">
    <property type="match status" value="1"/>
</dbReference>
<dbReference type="InterPro" id="IPR024705">
    <property type="entry name" value="Ssp411"/>
</dbReference>
<proteinExistence type="predicted"/>
<organism evidence="2 3">
    <name type="scientific">Fischerella major NIES-592</name>
    <dbReference type="NCBI Taxonomy" id="210994"/>
    <lineage>
        <taxon>Bacteria</taxon>
        <taxon>Bacillati</taxon>
        <taxon>Cyanobacteriota</taxon>
        <taxon>Cyanophyceae</taxon>
        <taxon>Nostocales</taxon>
        <taxon>Hapalosiphonaceae</taxon>
        <taxon>Fischerella</taxon>
    </lineage>
</organism>
<protein>
    <submittedName>
        <fullName evidence="2">Thioredoxin domain-containing protein</fullName>
    </submittedName>
</protein>
<feature type="domain" description="Spermatogenesis-associated protein 20-like TRX" evidence="1">
    <location>
        <begin position="2"/>
        <end position="164"/>
    </location>
</feature>
<dbReference type="RefSeq" id="WP_073554872.1">
    <property type="nucleotide sequence ID" value="NZ_MRCA01000001.1"/>
</dbReference>
<evidence type="ECO:0000313" key="2">
    <source>
        <dbReference type="EMBL" id="OKH16618.1"/>
    </source>
</evidence>
<dbReference type="InterPro" id="IPR012341">
    <property type="entry name" value="6hp_glycosidase-like_sf"/>
</dbReference>
<dbReference type="PANTHER" id="PTHR42899">
    <property type="entry name" value="SPERMATOGENESIS-ASSOCIATED PROTEIN 20"/>
    <property type="match status" value="1"/>
</dbReference>
<dbReference type="OrthoDB" id="9762614at2"/>
<keyword evidence="3" id="KW-1185">Reference proteome</keyword>
<dbReference type="Pfam" id="PF03190">
    <property type="entry name" value="Thioredox_DsbH"/>
    <property type="match status" value="1"/>
</dbReference>
<dbReference type="EMBL" id="MRCA01000001">
    <property type="protein sequence ID" value="OKH16618.1"/>
    <property type="molecule type" value="Genomic_DNA"/>
</dbReference>
<dbReference type="GO" id="GO:0005975">
    <property type="term" value="P:carbohydrate metabolic process"/>
    <property type="evidence" value="ECO:0007669"/>
    <property type="project" value="InterPro"/>
</dbReference>
<evidence type="ECO:0000313" key="3">
    <source>
        <dbReference type="Proteomes" id="UP000186391"/>
    </source>
</evidence>
<dbReference type="InterPro" id="IPR008928">
    <property type="entry name" value="6-hairpin_glycosidase_sf"/>
</dbReference>
<gene>
    <name evidence="2" type="ORF">NIES592_03030</name>
</gene>
<name>A0A1U7H5N6_9CYAN</name>
<accession>A0A1U7H5N6</accession>
<sequence>MTNRLAEAKSLYLRKHAENPIDWWPWCEEALSTAKAQNKPIFLSIGYSSCHWCTVMEGEAFSDPGIAEYMNANFIPIKVDREERPDIDSIYMQALQMMSGQGGWPLNAFLSPDDLVPFYAGTYFPVEPRYGRPGFLQVLQAIRHYYDTEKQDLRDRKAVILESLLTSAVLQQQGTTATQDKELLHKGWETSTGIITPNQYGNSFPMIPYAELALRGTRFEVTFEYDGKQVCTQRGLDLALGGIYDHVGGGFHRYTVDPTWTVPHFEKMLYDNGQIVEYLANLWSAGIEEPAFKRAIAGTVQWLKREMTAPEGYFYAAQDADSFTSPGESEPEEGAFYVWSFSELEQLLSAEELIELQQQFTVTANGNFESKNVLQRRRSGELSATVETALKKLFVARYGATPESLETFLPARNNQEAKSHNWPGRIPAVTDTKMIVAWNSLMISGLARAYAVFREPVYLELATTAADFILNHQFVDGRFHRLNYENQPTVLAQSEDYAFFIKALLDLQTCSPEQNKWLERAIALQEEFDEYLWSVELGGYFNTSSDASQDLIVRERSYTDNATPSANGVAIANLVRLALFTDNLRYLDLAEQGLNAFRSVMNSTPQACPSLFTALDWYRNSTLIRTTTEQIHSLMSQYLPSVVFAIASKLPEDSVGLVCQGLKCLPAASSLEQMLQQVRQSQVRG</sequence>
<dbReference type="Proteomes" id="UP000186391">
    <property type="component" value="Unassembled WGS sequence"/>
</dbReference>
<comment type="caution">
    <text evidence="2">The sequence shown here is derived from an EMBL/GenBank/DDBJ whole genome shotgun (WGS) entry which is preliminary data.</text>
</comment>
<dbReference type="PANTHER" id="PTHR42899:SF1">
    <property type="entry name" value="SPERMATOGENESIS-ASSOCIATED PROTEIN 20"/>
    <property type="match status" value="1"/>
</dbReference>
<dbReference type="PIRSF" id="PIRSF006402">
    <property type="entry name" value="UCP006402_thioredoxin"/>
    <property type="match status" value="1"/>
</dbReference>
<reference evidence="2 3" key="1">
    <citation type="submission" date="2016-11" db="EMBL/GenBank/DDBJ databases">
        <title>Draft Genome Sequences of Nine Cyanobacterial Strains from Diverse Habitats.</title>
        <authorList>
            <person name="Zhu T."/>
            <person name="Hou S."/>
            <person name="Lu X."/>
            <person name="Hess W.R."/>
        </authorList>
    </citation>
    <scope>NUCLEOTIDE SEQUENCE [LARGE SCALE GENOMIC DNA]</scope>
    <source>
        <strain evidence="2 3">NIES-592</strain>
    </source>
</reference>
<dbReference type="AlphaFoldDB" id="A0A1U7H5N6"/>
<dbReference type="InterPro" id="IPR004879">
    <property type="entry name" value="Ssp411-like_TRX"/>
</dbReference>
<dbReference type="CDD" id="cd02955">
    <property type="entry name" value="SSP411"/>
    <property type="match status" value="1"/>
</dbReference>
<dbReference type="SUPFAM" id="SSF52833">
    <property type="entry name" value="Thioredoxin-like"/>
    <property type="match status" value="1"/>
</dbReference>
<dbReference type="SUPFAM" id="SSF48208">
    <property type="entry name" value="Six-hairpin glycosidases"/>
    <property type="match status" value="1"/>
</dbReference>
<dbReference type="Gene3D" id="3.40.30.10">
    <property type="entry name" value="Glutaredoxin"/>
    <property type="match status" value="1"/>
</dbReference>
<dbReference type="InterPro" id="IPR036249">
    <property type="entry name" value="Thioredoxin-like_sf"/>
</dbReference>